<gene>
    <name evidence="6" type="ordered locus">STH1704</name>
</gene>
<proteinExistence type="predicted"/>
<reference evidence="6 7" key="1">
    <citation type="journal article" date="2004" name="Nucleic Acids Res.">
        <title>Genome sequence of Symbiobacterium thermophilum, an uncultivable bacterium that depends on microbial commensalism.</title>
        <authorList>
            <person name="Ueda K."/>
            <person name="Yamashita A."/>
            <person name="Ishikawa J."/>
            <person name="Shimada M."/>
            <person name="Watsuji T."/>
            <person name="Morimura K."/>
            <person name="Ikeda H."/>
            <person name="Hattori M."/>
            <person name="Beppu T."/>
        </authorList>
    </citation>
    <scope>NUCLEOTIDE SEQUENCE [LARGE SCALE GENOMIC DNA]</scope>
    <source>
        <strain evidence="7">T / IAM 14863</strain>
    </source>
</reference>
<accession>Q67NQ4</accession>
<dbReference type="AlphaFoldDB" id="Q67NQ4"/>
<dbReference type="CDD" id="cd03230">
    <property type="entry name" value="ABC_DR_subfamily_A"/>
    <property type="match status" value="1"/>
</dbReference>
<keyword evidence="1" id="KW-0813">Transport</keyword>
<dbReference type="InterPro" id="IPR027417">
    <property type="entry name" value="P-loop_NTPase"/>
</dbReference>
<feature type="domain" description="ABC transporter" evidence="5">
    <location>
        <begin position="37"/>
        <end position="266"/>
    </location>
</feature>
<dbReference type="eggNOG" id="COG1131">
    <property type="taxonomic scope" value="Bacteria"/>
</dbReference>
<organism evidence="6 7">
    <name type="scientific">Symbiobacterium thermophilum (strain DSM 24528 / JCM 14929 / IAM 14863 / T)</name>
    <dbReference type="NCBI Taxonomy" id="292459"/>
    <lineage>
        <taxon>Bacteria</taxon>
        <taxon>Bacillati</taxon>
        <taxon>Bacillota</taxon>
        <taxon>Clostridia</taxon>
        <taxon>Eubacteriales</taxon>
        <taxon>Symbiobacteriaceae</taxon>
        <taxon>Symbiobacterium</taxon>
    </lineage>
</organism>
<dbReference type="GO" id="GO:0005524">
    <property type="term" value="F:ATP binding"/>
    <property type="evidence" value="ECO:0007669"/>
    <property type="project" value="UniProtKB-KW"/>
</dbReference>
<protein>
    <submittedName>
        <fullName evidence="6">ABC transporter ATP-binding protein</fullName>
    </submittedName>
</protein>
<dbReference type="InterPro" id="IPR003439">
    <property type="entry name" value="ABC_transporter-like_ATP-bd"/>
</dbReference>
<dbReference type="SMART" id="SM00382">
    <property type="entry name" value="AAA"/>
    <property type="match status" value="1"/>
</dbReference>
<dbReference type="PROSITE" id="PS00211">
    <property type="entry name" value="ABC_TRANSPORTER_1"/>
    <property type="match status" value="1"/>
</dbReference>
<evidence type="ECO:0000313" key="6">
    <source>
        <dbReference type="EMBL" id="BAD40689.1"/>
    </source>
</evidence>
<dbReference type="Pfam" id="PF00005">
    <property type="entry name" value="ABC_tran"/>
    <property type="match status" value="1"/>
</dbReference>
<dbReference type="STRING" id="292459.STH1704"/>
<evidence type="ECO:0000313" key="7">
    <source>
        <dbReference type="Proteomes" id="UP000000417"/>
    </source>
</evidence>
<dbReference type="EMBL" id="AP006840">
    <property type="protein sequence ID" value="BAD40689.1"/>
    <property type="molecule type" value="Genomic_DNA"/>
</dbReference>
<feature type="region of interest" description="Disordered" evidence="4">
    <location>
        <begin position="1"/>
        <end position="29"/>
    </location>
</feature>
<sequence>MTGDGRRLATPRRPGAVALRPSARPGGGQRRMTEALLVLENIRKRFGQREVLHDVSLTVRRGERVALLGHNGAGKSTLLRVATGLLAADGGLAIIGGLPAAAGHREAKMLVGYLPDVPPLYEALTPAEYLEYVAALWNIPSRVATERAAGYLKQYQLWEARHTWIQNLSKGMRQKVGLISVFLREPPLLLLDEPFSGLDAEAAELTVQLLRTWGDDRAVIVASHDVELVERLAERAVVLRQGRMVADFPVRRGRLATDLRQFAQGAAEVGP</sequence>
<dbReference type="PROSITE" id="PS50893">
    <property type="entry name" value="ABC_TRANSPORTER_2"/>
    <property type="match status" value="1"/>
</dbReference>
<dbReference type="Proteomes" id="UP000000417">
    <property type="component" value="Chromosome"/>
</dbReference>
<keyword evidence="7" id="KW-1185">Reference proteome</keyword>
<dbReference type="Gene3D" id="3.40.50.300">
    <property type="entry name" value="P-loop containing nucleotide triphosphate hydrolases"/>
    <property type="match status" value="1"/>
</dbReference>
<dbReference type="SUPFAM" id="SSF52540">
    <property type="entry name" value="P-loop containing nucleoside triphosphate hydrolases"/>
    <property type="match status" value="1"/>
</dbReference>
<evidence type="ECO:0000256" key="2">
    <source>
        <dbReference type="ARBA" id="ARBA00022741"/>
    </source>
</evidence>
<keyword evidence="3 6" id="KW-0067">ATP-binding</keyword>
<dbReference type="KEGG" id="sth:STH1704"/>
<evidence type="ECO:0000256" key="4">
    <source>
        <dbReference type="SAM" id="MobiDB-lite"/>
    </source>
</evidence>
<dbReference type="PANTHER" id="PTHR42939">
    <property type="entry name" value="ABC TRANSPORTER ATP-BINDING PROTEIN ALBC-RELATED"/>
    <property type="match status" value="1"/>
</dbReference>
<keyword evidence="2" id="KW-0547">Nucleotide-binding</keyword>
<evidence type="ECO:0000259" key="5">
    <source>
        <dbReference type="PROSITE" id="PS50893"/>
    </source>
</evidence>
<evidence type="ECO:0000256" key="3">
    <source>
        <dbReference type="ARBA" id="ARBA00022840"/>
    </source>
</evidence>
<dbReference type="InterPro" id="IPR017871">
    <property type="entry name" value="ABC_transporter-like_CS"/>
</dbReference>
<dbReference type="InterPro" id="IPR051782">
    <property type="entry name" value="ABC_Transporter_VariousFunc"/>
</dbReference>
<evidence type="ECO:0000256" key="1">
    <source>
        <dbReference type="ARBA" id="ARBA00022448"/>
    </source>
</evidence>
<name>Q67NQ4_SYMTH</name>
<dbReference type="PANTHER" id="PTHR42939:SF1">
    <property type="entry name" value="ABC TRANSPORTER ATP-BINDING PROTEIN ALBC-RELATED"/>
    <property type="match status" value="1"/>
</dbReference>
<dbReference type="GO" id="GO:0016887">
    <property type="term" value="F:ATP hydrolysis activity"/>
    <property type="evidence" value="ECO:0007669"/>
    <property type="project" value="InterPro"/>
</dbReference>
<dbReference type="HOGENOM" id="CLU_000604_1_2_9"/>
<dbReference type="InterPro" id="IPR003593">
    <property type="entry name" value="AAA+_ATPase"/>
</dbReference>